<dbReference type="InterPro" id="IPR036890">
    <property type="entry name" value="HATPase_C_sf"/>
</dbReference>
<reference evidence="5" key="1">
    <citation type="journal article" date="2019" name="Int. J. Syst. Evol. Microbiol.">
        <title>The Global Catalogue of Microorganisms (GCM) 10K type strain sequencing project: providing services to taxonomists for standard genome sequencing and annotation.</title>
        <authorList>
            <consortium name="The Broad Institute Genomics Platform"/>
            <consortium name="The Broad Institute Genome Sequencing Center for Infectious Disease"/>
            <person name="Wu L."/>
            <person name="Ma J."/>
        </authorList>
    </citation>
    <scope>NUCLEOTIDE SEQUENCE [LARGE SCALE GENOMIC DNA]</scope>
    <source>
        <strain evidence="5">CGMCC 1.13681</strain>
    </source>
</reference>
<dbReference type="RefSeq" id="WP_386416508.1">
    <property type="nucleotide sequence ID" value="NZ_JBHSZO010000029.1"/>
</dbReference>
<dbReference type="Proteomes" id="UP001596413">
    <property type="component" value="Unassembled WGS sequence"/>
</dbReference>
<gene>
    <name evidence="4" type="ORF">ACFQLX_18275</name>
</gene>
<name>A0ABW2GLY9_9ACTN</name>
<accession>A0ABW2GLY9</accession>
<keyword evidence="1" id="KW-0808">Transferase</keyword>
<evidence type="ECO:0000256" key="2">
    <source>
        <dbReference type="SAM" id="MobiDB-lite"/>
    </source>
</evidence>
<dbReference type="InterPro" id="IPR050267">
    <property type="entry name" value="Anti-sigma-factor_SerPK"/>
</dbReference>
<dbReference type="GO" id="GO:0005524">
    <property type="term" value="F:ATP binding"/>
    <property type="evidence" value="ECO:0007669"/>
    <property type="project" value="UniProtKB-KW"/>
</dbReference>
<dbReference type="InterPro" id="IPR003594">
    <property type="entry name" value="HATPase_dom"/>
</dbReference>
<dbReference type="CDD" id="cd16936">
    <property type="entry name" value="HATPase_RsbW-like"/>
    <property type="match status" value="1"/>
</dbReference>
<dbReference type="PANTHER" id="PTHR35526">
    <property type="entry name" value="ANTI-SIGMA-F FACTOR RSBW-RELATED"/>
    <property type="match status" value="1"/>
</dbReference>
<dbReference type="Pfam" id="PF13581">
    <property type="entry name" value="HATPase_c_2"/>
    <property type="match status" value="1"/>
</dbReference>
<keyword evidence="1" id="KW-0418">Kinase</keyword>
<feature type="domain" description="Histidine kinase/HSP90-like ATPase" evidence="3">
    <location>
        <begin position="34"/>
        <end position="174"/>
    </location>
</feature>
<dbReference type="Gene3D" id="3.30.565.10">
    <property type="entry name" value="Histidine kinase-like ATPase, C-terminal domain"/>
    <property type="match status" value="1"/>
</dbReference>
<organism evidence="4 5">
    <name type="scientific">Streptomyces polyrhachis</name>
    <dbReference type="NCBI Taxonomy" id="1282885"/>
    <lineage>
        <taxon>Bacteria</taxon>
        <taxon>Bacillati</taxon>
        <taxon>Actinomycetota</taxon>
        <taxon>Actinomycetes</taxon>
        <taxon>Kitasatosporales</taxon>
        <taxon>Streptomycetaceae</taxon>
        <taxon>Streptomyces</taxon>
    </lineage>
</organism>
<protein>
    <submittedName>
        <fullName evidence="4">ATP-binding protein</fullName>
    </submittedName>
</protein>
<dbReference type="PANTHER" id="PTHR35526:SF3">
    <property type="entry name" value="ANTI-SIGMA-F FACTOR RSBW"/>
    <property type="match status" value="1"/>
</dbReference>
<keyword evidence="5" id="KW-1185">Reference proteome</keyword>
<sequence length="212" mass="22119">MTAIAPPGSQTGPASPRADVWADTSEYAACTLEAQPWSPRVARSFTRTTLRAWGLAPLSADVELVVHEFVVNALSHGMGQVWSEPAPHPVILGLFRDGDALLCAAFDPGVRQPRPLRSAVGAQPGPYGSGARRAGTPDAHAPLADSGRGLQLVAAVSRCWGWTVPGPEGKAVWAAFATTPPSPALAARLLAVAEIFTGRERPRLITAPPLAA</sequence>
<evidence type="ECO:0000313" key="4">
    <source>
        <dbReference type="EMBL" id="MFC7220094.1"/>
    </source>
</evidence>
<proteinExistence type="predicted"/>
<evidence type="ECO:0000256" key="1">
    <source>
        <dbReference type="ARBA" id="ARBA00022527"/>
    </source>
</evidence>
<keyword evidence="4" id="KW-0547">Nucleotide-binding</keyword>
<evidence type="ECO:0000259" key="3">
    <source>
        <dbReference type="Pfam" id="PF13581"/>
    </source>
</evidence>
<keyword evidence="1" id="KW-0723">Serine/threonine-protein kinase</keyword>
<feature type="region of interest" description="Disordered" evidence="2">
    <location>
        <begin position="115"/>
        <end position="141"/>
    </location>
</feature>
<dbReference type="EMBL" id="JBHSZO010000029">
    <property type="protein sequence ID" value="MFC7220094.1"/>
    <property type="molecule type" value="Genomic_DNA"/>
</dbReference>
<keyword evidence="4" id="KW-0067">ATP-binding</keyword>
<evidence type="ECO:0000313" key="5">
    <source>
        <dbReference type="Proteomes" id="UP001596413"/>
    </source>
</evidence>
<comment type="caution">
    <text evidence="4">The sequence shown here is derived from an EMBL/GenBank/DDBJ whole genome shotgun (WGS) entry which is preliminary data.</text>
</comment>